<dbReference type="Pfam" id="PF12275">
    <property type="entry name" value="DUF3616"/>
    <property type="match status" value="1"/>
</dbReference>
<dbReference type="eggNOG" id="COG4625">
    <property type="taxonomic scope" value="Bacteria"/>
</dbReference>
<dbReference type="GO" id="GO:0004035">
    <property type="term" value="F:alkaline phosphatase activity"/>
    <property type="evidence" value="ECO:0007669"/>
    <property type="project" value="UniProtKB-EC"/>
</dbReference>
<feature type="signal peptide" evidence="2">
    <location>
        <begin position="1"/>
        <end position="36"/>
    </location>
</feature>
<dbReference type="InterPro" id="IPR036179">
    <property type="entry name" value="Ig-like_dom_sf"/>
</dbReference>
<dbReference type="SMART" id="SM00409">
    <property type="entry name" value="IG"/>
    <property type="match status" value="1"/>
</dbReference>
<dbReference type="PROSITE" id="PS50835">
    <property type="entry name" value="IG_LIKE"/>
    <property type="match status" value="1"/>
</dbReference>
<dbReference type="InterPro" id="IPR036691">
    <property type="entry name" value="Endo/exonu/phosph_ase_sf"/>
</dbReference>
<dbReference type="InterPro" id="IPR005135">
    <property type="entry name" value="Endo/exonuclease/phosphatase"/>
</dbReference>
<keyword evidence="2" id="KW-0732">Signal</keyword>
<reference evidence="4 5" key="1">
    <citation type="journal article" date="2014" name="Genome Announc.">
        <title>Draft Genome Sequence of the Antitrypanosomally Active Sponge-Associated Bacterium Actinokineospora sp. Strain EG49.</title>
        <authorList>
            <person name="Harjes J."/>
            <person name="Ryu T."/>
            <person name="Abdelmohsen U.R."/>
            <person name="Moitinho-Silva L."/>
            <person name="Horn H."/>
            <person name="Ravasi T."/>
            <person name="Hentschel U."/>
        </authorList>
    </citation>
    <scope>NUCLEOTIDE SEQUENCE [LARGE SCALE GENOMIC DNA]</scope>
    <source>
        <strain evidence="4 5">EG49</strain>
    </source>
</reference>
<comment type="caution">
    <text evidence="4">The sequence shown here is derived from an EMBL/GenBank/DDBJ whole genome shotgun (WGS) entry which is preliminary data.</text>
</comment>
<dbReference type="InterPro" id="IPR022060">
    <property type="entry name" value="DUF3616"/>
</dbReference>
<feature type="region of interest" description="Disordered" evidence="1">
    <location>
        <begin position="367"/>
        <end position="387"/>
    </location>
</feature>
<protein>
    <submittedName>
        <fullName evidence="4">Alkaline phosphatase</fullName>
        <ecNumber evidence="4">3.1.3.1</ecNumber>
    </submittedName>
</protein>
<keyword evidence="4" id="KW-0378">Hydrolase</keyword>
<dbReference type="eggNOG" id="COG5492">
    <property type="taxonomic scope" value="Bacteria"/>
</dbReference>
<dbReference type="Pfam" id="PF19081">
    <property type="entry name" value="Ig_7"/>
    <property type="match status" value="1"/>
</dbReference>
<dbReference type="InterPro" id="IPR015919">
    <property type="entry name" value="Cadherin-like_sf"/>
</dbReference>
<dbReference type="STRING" id="909613.UO65_5584"/>
<dbReference type="eggNOG" id="COG4733">
    <property type="taxonomic scope" value="Bacteria"/>
</dbReference>
<name>W7IRA9_9PSEU</name>
<dbReference type="InterPro" id="IPR044023">
    <property type="entry name" value="Ig_7"/>
</dbReference>
<dbReference type="SUPFAM" id="SSF49313">
    <property type="entry name" value="Cadherin-like"/>
    <property type="match status" value="2"/>
</dbReference>
<keyword evidence="5" id="KW-1185">Reference proteome</keyword>
<dbReference type="Gene3D" id="3.60.10.10">
    <property type="entry name" value="Endonuclease/exonuclease/phosphatase"/>
    <property type="match status" value="1"/>
</dbReference>
<feature type="domain" description="Ig-like" evidence="3">
    <location>
        <begin position="371"/>
        <end position="453"/>
    </location>
</feature>
<dbReference type="GO" id="GO:0005509">
    <property type="term" value="F:calcium ion binding"/>
    <property type="evidence" value="ECO:0007669"/>
    <property type="project" value="InterPro"/>
</dbReference>
<evidence type="ECO:0000256" key="2">
    <source>
        <dbReference type="SAM" id="SignalP"/>
    </source>
</evidence>
<gene>
    <name evidence="4" type="ORF">UO65_5584</name>
</gene>
<dbReference type="SUPFAM" id="SSF56219">
    <property type="entry name" value="DNase I-like"/>
    <property type="match status" value="1"/>
</dbReference>
<dbReference type="Pfam" id="PF03372">
    <property type="entry name" value="Exo_endo_phos"/>
    <property type="match status" value="1"/>
</dbReference>
<dbReference type="PATRIC" id="fig|909613.9.peg.5583"/>
<accession>W7IRA9</accession>
<dbReference type="eggNOG" id="COG2374">
    <property type="taxonomic scope" value="Bacteria"/>
</dbReference>
<evidence type="ECO:0000256" key="1">
    <source>
        <dbReference type="SAM" id="MobiDB-lite"/>
    </source>
</evidence>
<dbReference type="InterPro" id="IPR032109">
    <property type="entry name" value="Big_3_5"/>
</dbReference>
<feature type="chain" id="PRO_5004894020" evidence="2">
    <location>
        <begin position="37"/>
        <end position="1938"/>
    </location>
</feature>
<dbReference type="Proteomes" id="UP000019277">
    <property type="component" value="Unassembled WGS sequence"/>
</dbReference>
<dbReference type="EC" id="3.1.3.1" evidence="4"/>
<sequence length="1938" mass="193458">MRLRRTRPPRPLTVALVTAVAVVPSIAVLAAQPASAAPFTPGDLVVLRVGTGEAALGNTATATFLDEYTATGTLVRSTPLPTATAGANRRVTLSGSATSEGALSLSQDGRHLTLGGYDAAPGTAGVASTTTASVNRVVARVAGDGTVDSSTAVTDAFSGNNIRGATSADGGGHWAVGANGGVRYVPHGGGASTQLAASPTNIRTVTAAGGQLFFATGSGTTGVYTLGAGQPTTAGQTATLVAAAPSPYGVVALDRDPAVPGVDTLYVADDSAAPGGGVLKFSSDGTAWTAQGSFRPNGSGARGITGQVTPSGVTLFATTSTGTGALVRVDDSAAPAAPIAATGTTLRTGAANTALRGVAFAPAADTAPTAPSITTQPADATAGPGGTATLTVAASGTGPLSHQWFQGSAGDQSTPVGTDSASFTTPPLTASTSYWVRVSGPGGTANSRTATVTVSTAPNTAPSISPVPVPELAVTIGDPDNPPAVRTVDVADAQSPASGLITTVTSADPAIATGGTTGTGATRTLAVNPVGVGHTTLTVTVSDGDLTAQTTFPVSVSAALPAGTHNHYGGSDASTAVDLGGGAMVVADDETNVLRVYDREHSRYPASSFDVRAAGLALRDSDVTREIDIEAAARRGDTIYWVGSQGQNSSAKTRLNRQELFTTTVTGTGTTATLALGGSYQKLRDDLIAWDNANGAALGLAAAATRAPEGDGGPTGFNLEGAEFAPNGDLLLALRGPVTVDGKAVVVPLTNPAALVAANPTTGTTATFGSALRWDLGGRGVREIRKNAANQYLVIAGPSDGGTGAAGEFKLYGWDGDATHQPVLRAGSLDAVAATGKPEAIVSVPDSLTDTSTIQVLADSGDTVFYGDGVIAKELPLAQRKSISATVTVGAAPACTVPVATIGSVQGSTDTSPKAGQSVTVRGTVVADHEGASPALRGFHLQDGGDGDPATSDGIFVFDNGADLVSNGDVVEVSGPVSEFQGQTQLSPTTANVRSCGTRAPVTPTDVTLPRASAADLEPYEGMLVRLHQTLTVTEHFQLGRFGQVVVSSGGKLPQPTSIIPASDAAAVAARQNANNLNRLIIDDATQAQNPDPIAFGRGGQPLSAANTLRGGDTVTDAVGVLTYTWAGNAASGNAYRLRPIGALGGTATFDPVNERPTSRPDVGAGAVKTAGANLLNFFNTYTGCRFGTAGGPADCRGATSDTEYQRQLAKEVESLRFLDADVTGVMEIENDGYGPTSAIQALVDALNAADGPGSWAFVDADAATGVVDVAGTDAIKVALLYRPARVTPVAGATFVDQNPVFERRPVAQTFRTPAGARFTVTANHFKSKGSCPTTGPDTDQGDGQSCWNARRTQQANELANWLGGTVVPAAGDPDVLIVGDLNSYAGEDPITALAAAGYTNLAKEYQGETTYSYVFDGQWGYLDHALSSASLTPQVTGAGEAHHNADEPSVLDYNTDFKTPGQVASLYAPDRFRTSDHDPVLVGLDLGTAAEVSGAPRAGTVGAPYTHGFTLSRPAATTVSAGSLPPGLSLTESGTLVGVPTAAGDFAFTVRATNAYGSTEFATSLHVDRGAATVSVTAAPSPVATGGSVVLTATVAGPAPPTGTVAFTEDTTTLGTAELVDGTASITVPAAVGGHPVTAAYPGSADLLPATGTATYDGVDPVALSGTLPDGKVGTAYSATVPHTGGEPVALSVTAGTLPPGLTLSPAGALSGTPTTAGTHAFTVTATNAVSGTSREYSVVVAPATTTTVVTSSANPSVVGAAVRFTATVSGATGGTVQFAVDGRAFGRPVPVVGGKAVSEPISALGLGAHPVTAAYSGSTPSTGALTQSVQVGVKVLAPGATAQAGAVVPIRFQLTDASGRPLPLTSILLLLSGRVTVSASGAQSLAAAQPVYDLSTNTFVLPWKTAKKPTGPVTVSIKVTFPGVPDQVVPVPVVLK</sequence>
<dbReference type="CDD" id="cd10283">
    <property type="entry name" value="MnuA_DNase1-like"/>
    <property type="match status" value="1"/>
</dbReference>
<dbReference type="EMBL" id="AYXG01000216">
    <property type="protein sequence ID" value="EWC59157.1"/>
    <property type="molecule type" value="Genomic_DNA"/>
</dbReference>
<evidence type="ECO:0000313" key="4">
    <source>
        <dbReference type="EMBL" id="EWC59157.1"/>
    </source>
</evidence>
<dbReference type="SUPFAM" id="SSF48726">
    <property type="entry name" value="Immunoglobulin"/>
    <property type="match status" value="1"/>
</dbReference>
<dbReference type="Gene3D" id="2.60.40.10">
    <property type="entry name" value="Immunoglobulins"/>
    <property type="match status" value="5"/>
</dbReference>
<organism evidence="4 5">
    <name type="scientific">Actinokineospora spheciospongiae</name>
    <dbReference type="NCBI Taxonomy" id="909613"/>
    <lineage>
        <taxon>Bacteria</taxon>
        <taxon>Bacillati</taxon>
        <taxon>Actinomycetota</taxon>
        <taxon>Actinomycetes</taxon>
        <taxon>Pseudonocardiales</taxon>
        <taxon>Pseudonocardiaceae</taxon>
        <taxon>Actinokineospora</taxon>
    </lineage>
</organism>
<proteinExistence type="predicted"/>
<dbReference type="Pfam" id="PF16640">
    <property type="entry name" value="Big_3_5"/>
    <property type="match status" value="2"/>
</dbReference>
<dbReference type="InterPro" id="IPR047971">
    <property type="entry name" value="ExeM-like"/>
</dbReference>
<dbReference type="PANTHER" id="PTHR42834">
    <property type="entry name" value="ENDONUCLEASE/EXONUCLEASE/PHOSPHATASE FAMILY PROTEIN (AFU_ORTHOLOGUE AFUA_3G09210)"/>
    <property type="match status" value="1"/>
</dbReference>
<dbReference type="InterPro" id="IPR013783">
    <property type="entry name" value="Ig-like_fold"/>
</dbReference>
<dbReference type="CDD" id="cd04486">
    <property type="entry name" value="YhcR_OBF_like"/>
    <property type="match status" value="1"/>
</dbReference>
<dbReference type="NCBIfam" id="NF033681">
    <property type="entry name" value="ExeM_NucH_DNase"/>
    <property type="match status" value="1"/>
</dbReference>
<dbReference type="GO" id="GO:0005975">
    <property type="term" value="P:carbohydrate metabolic process"/>
    <property type="evidence" value="ECO:0007669"/>
    <property type="project" value="UniProtKB-ARBA"/>
</dbReference>
<dbReference type="PANTHER" id="PTHR42834:SF1">
    <property type="entry name" value="ENDONUCLEASE_EXONUCLEASE_PHOSPHATASE FAMILY PROTEIN (AFU_ORTHOLOGUE AFUA_3G09210)"/>
    <property type="match status" value="1"/>
</dbReference>
<evidence type="ECO:0000259" key="3">
    <source>
        <dbReference type="PROSITE" id="PS50835"/>
    </source>
</evidence>
<dbReference type="InterPro" id="IPR003599">
    <property type="entry name" value="Ig_sub"/>
</dbReference>
<dbReference type="GO" id="GO:0016020">
    <property type="term" value="C:membrane"/>
    <property type="evidence" value="ECO:0007669"/>
    <property type="project" value="InterPro"/>
</dbReference>
<evidence type="ECO:0000313" key="5">
    <source>
        <dbReference type="Proteomes" id="UP000019277"/>
    </source>
</evidence>
<dbReference type="InterPro" id="IPR007110">
    <property type="entry name" value="Ig-like_dom"/>
</dbReference>